<dbReference type="PANTHER" id="PTHR34309">
    <property type="entry name" value="SLR1406 PROTEIN"/>
    <property type="match status" value="1"/>
</dbReference>
<dbReference type="STRING" id="1123029.SAMN02745172_03003"/>
<gene>
    <name evidence="1" type="ORF">SAMN02745172_03003</name>
</gene>
<reference evidence="1 2" key="1">
    <citation type="submission" date="2016-12" db="EMBL/GenBank/DDBJ databases">
        <authorList>
            <person name="Song W.-J."/>
            <person name="Kurnit D.M."/>
        </authorList>
    </citation>
    <scope>NUCLEOTIDE SEQUENCE [LARGE SCALE GENOMIC DNA]</scope>
    <source>
        <strain evidence="1 2">DSM 19599</strain>
    </source>
</reference>
<proteinExistence type="predicted"/>
<dbReference type="SUPFAM" id="SSF143744">
    <property type="entry name" value="GlcG-like"/>
    <property type="match status" value="1"/>
</dbReference>
<dbReference type="InterPro" id="IPR005624">
    <property type="entry name" value="PduO/GlcC-like"/>
</dbReference>
<evidence type="ECO:0000313" key="2">
    <source>
        <dbReference type="Proteomes" id="UP000186406"/>
    </source>
</evidence>
<organism evidence="1 2">
    <name type="scientific">Pseudoxanthobacter soli DSM 19599</name>
    <dbReference type="NCBI Taxonomy" id="1123029"/>
    <lineage>
        <taxon>Bacteria</taxon>
        <taxon>Pseudomonadati</taxon>
        <taxon>Pseudomonadota</taxon>
        <taxon>Alphaproteobacteria</taxon>
        <taxon>Hyphomicrobiales</taxon>
        <taxon>Segnochrobactraceae</taxon>
        <taxon>Pseudoxanthobacter</taxon>
    </lineage>
</organism>
<dbReference type="OrthoDB" id="9815788at2"/>
<dbReference type="Pfam" id="PF03928">
    <property type="entry name" value="HbpS-like"/>
    <property type="match status" value="1"/>
</dbReference>
<evidence type="ECO:0000313" key="1">
    <source>
        <dbReference type="EMBL" id="SHO66344.1"/>
    </source>
</evidence>
<protein>
    <submittedName>
        <fullName evidence="1">Uncharacterized conserved protein GlcG, DUF336 family</fullName>
    </submittedName>
</protein>
<sequence>MNALAPSAGADRHVVARATVTSAAAAALGGLALDHAQAMGVAVCVAVVDAAGTPLFLRRMDGVAAPIVEFALDKAFTAATMAKSTRDFGVRMTGDAALGVALAGRRRMITWQGGLPIVAGGEIVGGIGVSGATGEEDEACAAAALAALGLGGVPPASGG</sequence>
<dbReference type="AlphaFoldDB" id="A0A1M7ZN55"/>
<dbReference type="InterPro" id="IPR052517">
    <property type="entry name" value="GlcG_carb_metab_protein"/>
</dbReference>
<accession>A0A1M7ZN55</accession>
<name>A0A1M7ZN55_9HYPH</name>
<dbReference type="InterPro" id="IPR038084">
    <property type="entry name" value="PduO/GlcC-like_sf"/>
</dbReference>
<dbReference type="Gene3D" id="3.30.450.150">
    <property type="entry name" value="Haem-degrading domain"/>
    <property type="match status" value="1"/>
</dbReference>
<dbReference type="EMBL" id="FRXO01000006">
    <property type="protein sequence ID" value="SHO66344.1"/>
    <property type="molecule type" value="Genomic_DNA"/>
</dbReference>
<dbReference type="Proteomes" id="UP000186406">
    <property type="component" value="Unassembled WGS sequence"/>
</dbReference>
<keyword evidence="2" id="KW-1185">Reference proteome</keyword>
<dbReference type="PANTHER" id="PTHR34309:SF10">
    <property type="entry name" value="SLR1406 PROTEIN"/>
    <property type="match status" value="1"/>
</dbReference>
<dbReference type="RefSeq" id="WP_073630126.1">
    <property type="nucleotide sequence ID" value="NZ_FRXO01000006.1"/>
</dbReference>